<dbReference type="RefSeq" id="WP_289836404.1">
    <property type="nucleotide sequence ID" value="NZ_JAUEIQ010000014.1"/>
</dbReference>
<dbReference type="HAMAP" id="MF_00984">
    <property type="entry name" value="SSB"/>
    <property type="match status" value="1"/>
</dbReference>
<feature type="region of interest" description="Disordered" evidence="4">
    <location>
        <begin position="109"/>
        <end position="151"/>
    </location>
</feature>
<proteinExistence type="inferred from homology"/>
<evidence type="ECO:0000256" key="4">
    <source>
        <dbReference type="SAM" id="MobiDB-lite"/>
    </source>
</evidence>
<dbReference type="PANTHER" id="PTHR10302:SF0">
    <property type="entry name" value="SINGLE-STRANDED DNA-BINDING PROTEIN, MITOCHONDRIAL"/>
    <property type="match status" value="1"/>
</dbReference>
<dbReference type="Proteomes" id="UP001168435">
    <property type="component" value="Unassembled WGS sequence"/>
</dbReference>
<dbReference type="PANTHER" id="PTHR10302">
    <property type="entry name" value="SINGLE-STRANDED DNA-BINDING PROTEIN"/>
    <property type="match status" value="1"/>
</dbReference>
<dbReference type="InterPro" id="IPR011344">
    <property type="entry name" value="ssDNA-bd"/>
</dbReference>
<sequence>MSLNKITLSGNLGADAELRYTKGGNPVVSFSLAVNERTPNGDGTWGEYTNWPDCVMFGKRAEALAPWLRKGTKISLLGRIHTRSYQKDGQSIKRWEVRVDDVELMQYKRDAQSPAPANAAAPGLAMATGDPSPVAPVQPAAPDLYDDDVPF</sequence>
<evidence type="ECO:0000313" key="6">
    <source>
        <dbReference type="Proteomes" id="UP001168435"/>
    </source>
</evidence>
<evidence type="ECO:0000256" key="2">
    <source>
        <dbReference type="HAMAP-Rule" id="MF_00984"/>
    </source>
</evidence>
<protein>
    <recommendedName>
        <fullName evidence="2 3">Single-stranded DNA-binding protein</fullName>
        <shortName evidence="2">SSB</shortName>
    </recommendedName>
</protein>
<comment type="caution">
    <text evidence="2">Lacks conserved residue(s) required for the propagation of feature annotation.</text>
</comment>
<comment type="caution">
    <text evidence="5">The sequence shown here is derived from an EMBL/GenBank/DDBJ whole genome shotgun (WGS) entry which is preliminary data.</text>
</comment>
<dbReference type="GO" id="GO:0003677">
    <property type="term" value="F:DNA binding"/>
    <property type="evidence" value="ECO:0007669"/>
    <property type="project" value="UniProtKB-KW"/>
</dbReference>
<dbReference type="EMBL" id="JAUEIQ010000014">
    <property type="protein sequence ID" value="MDN0064841.1"/>
    <property type="molecule type" value="Genomic_DNA"/>
</dbReference>
<dbReference type="Pfam" id="PF00436">
    <property type="entry name" value="SSB"/>
    <property type="match status" value="1"/>
</dbReference>
<dbReference type="SUPFAM" id="SSF50249">
    <property type="entry name" value="Nucleic acid-binding proteins"/>
    <property type="match status" value="1"/>
</dbReference>
<dbReference type="Gene3D" id="2.40.50.140">
    <property type="entry name" value="Nucleic acid-binding proteins"/>
    <property type="match status" value="1"/>
</dbReference>
<name>A0ABT7XHF1_9ACTN</name>
<feature type="compositionally biased region" description="Low complexity" evidence="4">
    <location>
        <begin position="112"/>
        <end position="142"/>
    </location>
</feature>
<evidence type="ECO:0000256" key="3">
    <source>
        <dbReference type="PIRNR" id="PIRNR002070"/>
    </source>
</evidence>
<dbReference type="NCBIfam" id="TIGR00621">
    <property type="entry name" value="ssb"/>
    <property type="match status" value="1"/>
</dbReference>
<accession>A0ABT7XHF1</accession>
<reference evidence="5" key="1">
    <citation type="submission" date="2023-06" db="EMBL/GenBank/DDBJ databases">
        <authorList>
            <person name="Zeman M."/>
            <person name="Kubasova T."/>
            <person name="Jahodarova E."/>
            <person name="Nykrynova M."/>
            <person name="Rychlik I."/>
        </authorList>
    </citation>
    <scope>NUCLEOTIDE SEQUENCE</scope>
    <source>
        <strain evidence="5">176_SSukc20</strain>
    </source>
</reference>
<dbReference type="InterPro" id="IPR012340">
    <property type="entry name" value="NA-bd_OB-fold"/>
</dbReference>
<keyword evidence="1 2" id="KW-0238">DNA-binding</keyword>
<dbReference type="PROSITE" id="PS50935">
    <property type="entry name" value="SSB"/>
    <property type="match status" value="1"/>
</dbReference>
<keyword evidence="6" id="KW-1185">Reference proteome</keyword>
<gene>
    <name evidence="5" type="primary">ssb</name>
    <name evidence="5" type="ORF">QVN30_11080</name>
</gene>
<dbReference type="InterPro" id="IPR000424">
    <property type="entry name" value="Primosome_PriB/ssb"/>
</dbReference>
<reference evidence="5" key="2">
    <citation type="submission" date="2024-05" db="EMBL/GenBank/DDBJ databases">
        <title>Identification and characterization of horizontal gene transfer across gut microbiota members of farm animals based on homology search.</title>
        <authorList>
            <person name="Schwarzerova J."/>
            <person name="Nykrynova M."/>
            <person name="Jureckova K."/>
            <person name="Cejkova D."/>
            <person name="Rychlik I."/>
        </authorList>
    </citation>
    <scope>NUCLEOTIDE SEQUENCE</scope>
    <source>
        <strain evidence="5">176_SSukc20</strain>
    </source>
</reference>
<organism evidence="5 6">
    <name type="scientific">Collinsella ihumii</name>
    <dbReference type="NCBI Taxonomy" id="1720204"/>
    <lineage>
        <taxon>Bacteria</taxon>
        <taxon>Bacillati</taxon>
        <taxon>Actinomycetota</taxon>
        <taxon>Coriobacteriia</taxon>
        <taxon>Coriobacteriales</taxon>
        <taxon>Coriobacteriaceae</taxon>
        <taxon>Collinsella</taxon>
    </lineage>
</organism>
<dbReference type="PIRSF" id="PIRSF002070">
    <property type="entry name" value="SSB"/>
    <property type="match status" value="1"/>
</dbReference>
<dbReference type="CDD" id="cd04496">
    <property type="entry name" value="SSB_OBF"/>
    <property type="match status" value="1"/>
</dbReference>
<comment type="subunit">
    <text evidence="2">Homotetramer.</text>
</comment>
<evidence type="ECO:0000313" key="5">
    <source>
        <dbReference type="EMBL" id="MDN0064841.1"/>
    </source>
</evidence>
<evidence type="ECO:0000256" key="1">
    <source>
        <dbReference type="ARBA" id="ARBA00023125"/>
    </source>
</evidence>